<dbReference type="EMBL" id="AVOT02057086">
    <property type="protein sequence ID" value="MBW0551257.1"/>
    <property type="molecule type" value="Genomic_DNA"/>
</dbReference>
<protein>
    <submittedName>
        <fullName evidence="1">Uncharacterized protein</fullName>
    </submittedName>
</protein>
<gene>
    <name evidence="1" type="ORF">O181_090972</name>
</gene>
<dbReference type="AlphaFoldDB" id="A0A9Q3P860"/>
<reference evidence="1" key="1">
    <citation type="submission" date="2021-03" db="EMBL/GenBank/DDBJ databases">
        <title>Draft genome sequence of rust myrtle Austropuccinia psidii MF-1, a brazilian biotype.</title>
        <authorList>
            <person name="Quecine M.C."/>
            <person name="Pachon D.M.R."/>
            <person name="Bonatelli M.L."/>
            <person name="Correr F.H."/>
            <person name="Franceschini L.M."/>
            <person name="Leite T.F."/>
            <person name="Margarido G.R.A."/>
            <person name="Almeida C.A."/>
            <person name="Ferrarezi J.A."/>
            <person name="Labate C.A."/>
        </authorList>
    </citation>
    <scope>NUCLEOTIDE SEQUENCE</scope>
    <source>
        <strain evidence="1">MF-1</strain>
    </source>
</reference>
<dbReference type="Proteomes" id="UP000765509">
    <property type="component" value="Unassembled WGS sequence"/>
</dbReference>
<keyword evidence="2" id="KW-1185">Reference proteome</keyword>
<comment type="caution">
    <text evidence="1">The sequence shown here is derived from an EMBL/GenBank/DDBJ whole genome shotgun (WGS) entry which is preliminary data.</text>
</comment>
<evidence type="ECO:0000313" key="2">
    <source>
        <dbReference type="Proteomes" id="UP000765509"/>
    </source>
</evidence>
<sequence length="326" mass="36457">MNSKLTELNESSPSALPTSVLCGSGIFSQLVSHSIASSGNFDPSETYDSYKAVEVSDPACTECLARGKYCFQHYNPQYSKCHYCFIGQRPCHRTGVPTSNVRGYLCSGKERPFGKQLPVTGAPTPDATTQYSHCAQRDVARWTNVGAPIPVGGRPIYSSSEVPISRINTQGVVKRMRRIGDSPTDPDVEDSKVKLFLVLPELPNLFLLPFLLPFLLLHQVLAMPGSSRRRDELSPLPFPDAQVFQRKDCWPIQITRGAPNAESQNQEAVARLFRRVIRNSREVIMYVNDRTIPGTASEEMAAKFSWYEDELINDFCRNFDDLGRDN</sequence>
<organism evidence="1 2">
    <name type="scientific">Austropuccinia psidii MF-1</name>
    <dbReference type="NCBI Taxonomy" id="1389203"/>
    <lineage>
        <taxon>Eukaryota</taxon>
        <taxon>Fungi</taxon>
        <taxon>Dikarya</taxon>
        <taxon>Basidiomycota</taxon>
        <taxon>Pucciniomycotina</taxon>
        <taxon>Pucciniomycetes</taxon>
        <taxon>Pucciniales</taxon>
        <taxon>Sphaerophragmiaceae</taxon>
        <taxon>Austropuccinia</taxon>
    </lineage>
</organism>
<evidence type="ECO:0000313" key="1">
    <source>
        <dbReference type="EMBL" id="MBW0551257.1"/>
    </source>
</evidence>
<accession>A0A9Q3P860</accession>
<name>A0A9Q3P860_9BASI</name>
<proteinExistence type="predicted"/>